<evidence type="ECO:0000313" key="3">
    <source>
        <dbReference type="EMBL" id="RWX47719.1"/>
    </source>
</evidence>
<dbReference type="PANTHER" id="PTHR32309:SF13">
    <property type="entry name" value="FERRIC ENTEROBACTIN TRANSPORT PROTEIN FEPE"/>
    <property type="match status" value="1"/>
</dbReference>
<gene>
    <name evidence="3" type="primary">ptk</name>
    <name evidence="3" type="ORF">H206_06956</name>
</gene>
<keyword evidence="2" id="KW-0067">ATP-binding</keyword>
<evidence type="ECO:0000256" key="1">
    <source>
        <dbReference type="ARBA" id="ARBA00022741"/>
    </source>
</evidence>
<dbReference type="InterPro" id="IPR027417">
    <property type="entry name" value="P-loop_NTPase"/>
</dbReference>
<keyword evidence="1" id="KW-0547">Nucleotide-binding</keyword>
<dbReference type="InterPro" id="IPR005702">
    <property type="entry name" value="Wzc-like_C"/>
</dbReference>
<sequence length="268" mass="30038">MNKNIRSNIFWYAMKIFHLISGRSRGSDGEATDEILLQPEATLPQALRETHLIAPIVEKIYHCAELSRIRERVAADLETRKGNSILVVSPNGDTGASLLVVALGYYIAYACRQKVLLVDCNMCHPDLHTFFNLPQSHGLTDLLENDLSWPDIVKDTGIERLQIITTGSVDGSTSVDFRHFHIHNLFKEIKDQFDVIICDTSPVLQNNCNIASLSSVTDYCILVVKKLVTTKGKFKEAQNVIESGNGKIDAIILNEHNTDKMPLNQFFI</sequence>
<dbReference type="AlphaFoldDB" id="A0A3S3R185"/>
<organism evidence="3 4">
    <name type="scientific">Candidatus Electrothrix aarhusensis</name>
    <dbReference type="NCBI Taxonomy" id="1859131"/>
    <lineage>
        <taxon>Bacteria</taxon>
        <taxon>Pseudomonadati</taxon>
        <taxon>Thermodesulfobacteriota</taxon>
        <taxon>Desulfobulbia</taxon>
        <taxon>Desulfobulbales</taxon>
        <taxon>Desulfobulbaceae</taxon>
        <taxon>Candidatus Electrothrix</taxon>
    </lineage>
</organism>
<dbReference type="PANTHER" id="PTHR32309">
    <property type="entry name" value="TYROSINE-PROTEIN KINASE"/>
    <property type="match status" value="1"/>
</dbReference>
<evidence type="ECO:0000313" key="4">
    <source>
        <dbReference type="Proteomes" id="UP000287853"/>
    </source>
</evidence>
<accession>A0A3S3R185</accession>
<proteinExistence type="predicted"/>
<evidence type="ECO:0000256" key="2">
    <source>
        <dbReference type="ARBA" id="ARBA00022840"/>
    </source>
</evidence>
<dbReference type="SUPFAM" id="SSF52540">
    <property type="entry name" value="P-loop containing nucleoside triphosphate hydrolases"/>
    <property type="match status" value="1"/>
</dbReference>
<dbReference type="Gene3D" id="3.40.50.300">
    <property type="entry name" value="P-loop containing nucleotide triphosphate hydrolases"/>
    <property type="match status" value="1"/>
</dbReference>
<comment type="caution">
    <text evidence="3">The sequence shown here is derived from an EMBL/GenBank/DDBJ whole genome shotgun (WGS) entry which is preliminary data.</text>
</comment>
<keyword evidence="4" id="KW-1185">Reference proteome</keyword>
<protein>
    <submittedName>
        <fullName evidence="3">Capsular exopolysaccharide family</fullName>
    </submittedName>
</protein>
<dbReference type="Proteomes" id="UP000287853">
    <property type="component" value="Unassembled WGS sequence"/>
</dbReference>
<dbReference type="CDD" id="cd05387">
    <property type="entry name" value="BY-kinase"/>
    <property type="match status" value="1"/>
</dbReference>
<reference evidence="3 4" key="1">
    <citation type="submission" date="2017-01" db="EMBL/GenBank/DDBJ databases">
        <title>The cable genome- insights into the physiology and evolution of filamentous bacteria capable of sulfide oxidation via long distance electron transfer.</title>
        <authorList>
            <person name="Schreiber L."/>
            <person name="Bjerg J.T."/>
            <person name="Boggild A."/>
            <person name="Van De Vossenberg J."/>
            <person name="Meysman F."/>
            <person name="Nielsen L.P."/>
            <person name="Schramm A."/>
            <person name="Kjeldsen K.U."/>
        </authorList>
    </citation>
    <scope>NUCLEOTIDE SEQUENCE [LARGE SCALE GENOMIC DNA]</scope>
    <source>
        <strain evidence="3">MCF</strain>
    </source>
</reference>
<dbReference type="GO" id="GO:0004713">
    <property type="term" value="F:protein tyrosine kinase activity"/>
    <property type="evidence" value="ECO:0007669"/>
    <property type="project" value="TreeGrafter"/>
</dbReference>
<dbReference type="InterPro" id="IPR050445">
    <property type="entry name" value="Bact_polysacc_biosynth/exp"/>
</dbReference>
<dbReference type="EMBL" id="MTKO01000028">
    <property type="protein sequence ID" value="RWX47719.1"/>
    <property type="molecule type" value="Genomic_DNA"/>
</dbReference>
<name>A0A3S3R185_9BACT</name>
<dbReference type="GO" id="GO:0005886">
    <property type="term" value="C:plasma membrane"/>
    <property type="evidence" value="ECO:0007669"/>
    <property type="project" value="TreeGrafter"/>
</dbReference>